<evidence type="ECO:0000313" key="2">
    <source>
        <dbReference type="Proteomes" id="UP000486297"/>
    </source>
</evidence>
<dbReference type="PANTHER" id="PTHR11384:SF59">
    <property type="entry name" value="LYSOSOMAL COBALAMIN TRANSPORTER ABCD4"/>
    <property type="match status" value="1"/>
</dbReference>
<dbReference type="InterPro" id="IPR027417">
    <property type="entry name" value="P-loop_NTPase"/>
</dbReference>
<evidence type="ECO:0000313" key="1">
    <source>
        <dbReference type="EMBL" id="MRN39309.1"/>
    </source>
</evidence>
<reference evidence="1" key="1">
    <citation type="journal article" name="Emerg. Infect. Dis.">
        <title>Two cases of a newly characterized neisseria species.</title>
        <authorList>
            <person name="Mustapha M."/>
            <person name="Lemos A.P.S."/>
            <person name="Harrison L.H."/>
            <person name="Vantyne D."/>
            <person name="Sacchi C.T."/>
        </authorList>
    </citation>
    <scope>NUCLEOTIDE SEQUENCE</scope>
    <source>
        <strain evidence="1">N.95.16</strain>
    </source>
</reference>
<sequence length="79" mass="9227">MVRQTIGHWYFEYLEYARDRAKVVLLDEATSALDEPTESQLYRAIREKMPESIIISIGHRSSLNEFHNIHYDVGAVKCD</sequence>
<organism evidence="1 2">
    <name type="scientific">Neisseria brasiliensis</name>
    <dbReference type="NCBI Taxonomy" id="2666100"/>
    <lineage>
        <taxon>Bacteria</taxon>
        <taxon>Pseudomonadati</taxon>
        <taxon>Pseudomonadota</taxon>
        <taxon>Betaproteobacteria</taxon>
        <taxon>Neisseriales</taxon>
        <taxon>Neisseriaceae</taxon>
        <taxon>Neisseria</taxon>
    </lineage>
</organism>
<proteinExistence type="predicted"/>
<dbReference type="Gene3D" id="3.40.50.300">
    <property type="entry name" value="P-loop containing nucleotide triphosphate hydrolases"/>
    <property type="match status" value="1"/>
</dbReference>
<dbReference type="SUPFAM" id="SSF52540">
    <property type="entry name" value="P-loop containing nucleoside triphosphate hydrolases"/>
    <property type="match status" value="1"/>
</dbReference>
<dbReference type="AlphaFoldDB" id="A0A5Q3S2L3"/>
<dbReference type="EMBL" id="WJXO01000002">
    <property type="protein sequence ID" value="MRN39309.1"/>
    <property type="molecule type" value="Genomic_DNA"/>
</dbReference>
<keyword evidence="2" id="KW-1185">Reference proteome</keyword>
<protein>
    <submittedName>
        <fullName evidence="1">Uncharacterized protein</fullName>
    </submittedName>
</protein>
<name>A0A5Q3S2L3_9NEIS</name>
<dbReference type="RefSeq" id="WP_154212922.1">
    <property type="nucleotide sequence ID" value="NZ_CP046027.1"/>
</dbReference>
<dbReference type="PANTHER" id="PTHR11384">
    <property type="entry name" value="ATP-BINDING CASSETTE, SUB-FAMILY D MEMBER"/>
    <property type="match status" value="1"/>
</dbReference>
<accession>A0A5Q3S2L3</accession>
<dbReference type="GO" id="GO:0005886">
    <property type="term" value="C:plasma membrane"/>
    <property type="evidence" value="ECO:0007669"/>
    <property type="project" value="TreeGrafter"/>
</dbReference>
<comment type="caution">
    <text evidence="1">The sequence shown here is derived from an EMBL/GenBank/DDBJ whole genome shotgun (WGS) entry which is preliminary data.</text>
</comment>
<gene>
    <name evidence="1" type="ORF">GJU80_12680</name>
</gene>
<dbReference type="InterPro" id="IPR050835">
    <property type="entry name" value="ABC_transporter_sub-D"/>
</dbReference>
<dbReference type="Proteomes" id="UP000486297">
    <property type="component" value="Unassembled WGS sequence"/>
</dbReference>